<name>A0ABU1F6J2_9RHOB</name>
<accession>A0ABU1F6J2</accession>
<feature type="domain" description="DUF4440" evidence="1">
    <location>
        <begin position="7"/>
        <end position="109"/>
    </location>
</feature>
<keyword evidence="3" id="KW-1185">Reference proteome</keyword>
<proteinExistence type="predicted"/>
<evidence type="ECO:0000259" key="1">
    <source>
        <dbReference type="Pfam" id="PF14534"/>
    </source>
</evidence>
<protein>
    <submittedName>
        <fullName evidence="2">DUF4440 domain-containing protein</fullName>
    </submittedName>
</protein>
<dbReference type="Pfam" id="PF14534">
    <property type="entry name" value="DUF4440"/>
    <property type="match status" value="1"/>
</dbReference>
<dbReference type="EMBL" id="JAVKPH010000006">
    <property type="protein sequence ID" value="MDR5652496.1"/>
    <property type="molecule type" value="Genomic_DNA"/>
</dbReference>
<dbReference type="RefSeq" id="WP_310456741.1">
    <property type="nucleotide sequence ID" value="NZ_JAVKPH010000006.1"/>
</dbReference>
<dbReference type="SUPFAM" id="SSF54427">
    <property type="entry name" value="NTF2-like"/>
    <property type="match status" value="1"/>
</dbReference>
<gene>
    <name evidence="2" type="ORF">RGD00_07770</name>
</gene>
<organism evidence="2 3">
    <name type="scientific">Ruixingdingia sedimenti</name>
    <dbReference type="NCBI Taxonomy" id="3073604"/>
    <lineage>
        <taxon>Bacteria</taxon>
        <taxon>Pseudomonadati</taxon>
        <taxon>Pseudomonadota</taxon>
        <taxon>Alphaproteobacteria</taxon>
        <taxon>Rhodobacterales</taxon>
        <taxon>Paracoccaceae</taxon>
        <taxon>Ruixingdingia</taxon>
    </lineage>
</organism>
<reference evidence="2 3" key="1">
    <citation type="submission" date="2023-09" db="EMBL/GenBank/DDBJ databases">
        <title>Xinfangfangia sedmenti sp. nov., isolated the sedment.</title>
        <authorList>
            <person name="Xu L."/>
        </authorList>
    </citation>
    <scope>NUCLEOTIDE SEQUENCE [LARGE SCALE GENOMIC DNA]</scope>
    <source>
        <strain evidence="2 3">LG-4</strain>
    </source>
</reference>
<evidence type="ECO:0000313" key="3">
    <source>
        <dbReference type="Proteomes" id="UP001247754"/>
    </source>
</evidence>
<dbReference type="InterPro" id="IPR032710">
    <property type="entry name" value="NTF2-like_dom_sf"/>
</dbReference>
<evidence type="ECO:0000313" key="2">
    <source>
        <dbReference type="EMBL" id="MDR5652496.1"/>
    </source>
</evidence>
<dbReference type="Gene3D" id="3.10.450.50">
    <property type="match status" value="1"/>
</dbReference>
<dbReference type="InterPro" id="IPR027843">
    <property type="entry name" value="DUF4440"/>
</dbReference>
<comment type="caution">
    <text evidence="2">The sequence shown here is derived from an EMBL/GenBank/DDBJ whole genome shotgun (WGS) entry which is preliminary data.</text>
</comment>
<dbReference type="Proteomes" id="UP001247754">
    <property type="component" value="Unassembled WGS sequence"/>
</dbReference>
<sequence>MALRDELLEMERRVWHAMAAGDAAADAALLAPGFLGLSPAGFAGREAHAAALARGPAVTAWRIEAPQAMDLGPALGLLAYRAVFTRPGQAAEEAMYVASLWQRQGAGWVNLYSQDTPEGAALP</sequence>